<dbReference type="RefSeq" id="WP_038559301.1">
    <property type="nucleotide sequence ID" value="NZ_CP007481.1"/>
</dbReference>
<evidence type="ECO:0000313" key="8">
    <source>
        <dbReference type="EMBL" id="AHX11329.1"/>
    </source>
</evidence>
<protein>
    <submittedName>
        <fullName evidence="8">ATP synthase B/B' CF family protein</fullName>
    </submittedName>
</protein>
<sequence>MPQFDISTYFGQIFWFFISFFLLYFFVRFVFLPKLSVSLGTRAAFLGENKRLLEDINSDLVRFKEKRDAALSDARFAAENILKDASIAISQLEKSANEKLSAIVADLREENVALINNFLADNADVLEQLFFELSLDCYVVVYGRFMPQSADTDSLRHRVSSDFTSIFEKFRKCQSRV</sequence>
<dbReference type="Pfam" id="PF02326">
    <property type="entry name" value="YMF19"/>
    <property type="match status" value="1"/>
</dbReference>
<name>X5HJQ9_9RICK</name>
<evidence type="ECO:0000256" key="5">
    <source>
        <dbReference type="ARBA" id="ARBA00023310"/>
    </source>
</evidence>
<dbReference type="OrthoDB" id="7165555at2"/>
<dbReference type="InterPro" id="IPR003319">
    <property type="entry name" value="YMF19-like_N"/>
</dbReference>
<feature type="transmembrane region" description="Helical" evidence="6">
    <location>
        <begin position="12"/>
        <end position="32"/>
    </location>
</feature>
<evidence type="ECO:0000256" key="3">
    <source>
        <dbReference type="ARBA" id="ARBA00022989"/>
    </source>
</evidence>
<keyword evidence="3 6" id="KW-1133">Transmembrane helix</keyword>
<reference evidence="8 9" key="1">
    <citation type="submission" date="2014-03" db="EMBL/GenBank/DDBJ databases">
        <title>Sequencing and Comparison of Genomes and Transcriptome Profiles of Human Ehrlichiosis Agents.</title>
        <authorList>
            <person name="Lin M."/>
            <person name="Daugherty S.C."/>
            <person name="Nagaraj S."/>
            <person name="Cheng Z."/>
            <person name="Xiong Q."/>
            <person name="Lin F.-Y."/>
            <person name="Sengamalay N."/>
            <person name="Ott S."/>
            <person name="Godinez A."/>
            <person name="Tallon L.J."/>
            <person name="Sadzewicz L."/>
            <person name="Fraser C.M."/>
            <person name="Dunning Hotopp J.C."/>
            <person name="Rikihisa Y."/>
        </authorList>
    </citation>
    <scope>NUCLEOTIDE SEQUENCE [LARGE SCALE GENOMIC DNA]</scope>
    <source>
        <strain evidence="8 9">Oregon</strain>
    </source>
</reference>
<dbReference type="HOGENOM" id="CLU_079215_1_2_5"/>
<keyword evidence="2 6" id="KW-0812">Transmembrane</keyword>
<evidence type="ECO:0000256" key="1">
    <source>
        <dbReference type="ARBA" id="ARBA00004370"/>
    </source>
</evidence>
<dbReference type="KEGG" id="nhm:NHE_0380"/>
<evidence type="ECO:0000256" key="4">
    <source>
        <dbReference type="ARBA" id="ARBA00023136"/>
    </source>
</evidence>
<keyword evidence="4 6" id="KW-0472">Membrane</keyword>
<dbReference type="AlphaFoldDB" id="X5HJQ9"/>
<dbReference type="GO" id="GO:0016020">
    <property type="term" value="C:membrane"/>
    <property type="evidence" value="ECO:0007669"/>
    <property type="project" value="UniProtKB-SubCell"/>
</dbReference>
<evidence type="ECO:0000259" key="7">
    <source>
        <dbReference type="Pfam" id="PF02326"/>
    </source>
</evidence>
<gene>
    <name evidence="8" type="ORF">NHE_0380</name>
</gene>
<accession>X5HJQ9</accession>
<keyword evidence="5" id="KW-0066">ATP synthesis</keyword>
<comment type="subcellular location">
    <subcellularLocation>
        <location evidence="1">Membrane</location>
    </subcellularLocation>
</comment>
<evidence type="ECO:0000256" key="2">
    <source>
        <dbReference type="ARBA" id="ARBA00022692"/>
    </source>
</evidence>
<dbReference type="EMBL" id="CP007481">
    <property type="protein sequence ID" value="AHX11329.1"/>
    <property type="molecule type" value="Genomic_DNA"/>
</dbReference>
<proteinExistence type="predicted"/>
<feature type="domain" description="ATP synthase YMF19-like N-terminal" evidence="7">
    <location>
        <begin position="2"/>
        <end position="78"/>
    </location>
</feature>
<evidence type="ECO:0000313" key="9">
    <source>
        <dbReference type="Proteomes" id="UP000023755"/>
    </source>
</evidence>
<dbReference type="STRING" id="1286528.NHE_0380"/>
<dbReference type="GO" id="GO:0006754">
    <property type="term" value="P:ATP biosynthetic process"/>
    <property type="evidence" value="ECO:0007669"/>
    <property type="project" value="UniProtKB-KW"/>
</dbReference>
<dbReference type="Proteomes" id="UP000023755">
    <property type="component" value="Chromosome"/>
</dbReference>
<keyword evidence="9" id="KW-1185">Reference proteome</keyword>
<evidence type="ECO:0000256" key="6">
    <source>
        <dbReference type="SAM" id="Phobius"/>
    </source>
</evidence>
<organism evidence="8 9">
    <name type="scientific">Neorickettsia helminthoeca str. Oregon</name>
    <dbReference type="NCBI Taxonomy" id="1286528"/>
    <lineage>
        <taxon>Bacteria</taxon>
        <taxon>Pseudomonadati</taxon>
        <taxon>Pseudomonadota</taxon>
        <taxon>Alphaproteobacteria</taxon>
        <taxon>Rickettsiales</taxon>
        <taxon>Anaplasmataceae</taxon>
        <taxon>Neorickettsia</taxon>
    </lineage>
</organism>